<evidence type="ECO:0000313" key="3">
    <source>
        <dbReference type="Proteomes" id="UP000076154"/>
    </source>
</evidence>
<sequence length="713" mass="79269">MSSPSNIHFRRFLCIGDPEIGPLDALYICSLDLCVGPGGEEGRWVVSTPNATWLPKVKLGIRKVYLRADGRFGLEDRSIWPQFYSLGFEYIICIPRKPDNANDPMSVLWWTPKDDDLMPIQGNSVDITLYNLHPARMAHLQVWRDRLVNEANKYQKTHKRSPLLGLITTALRHTWIRITLAPMTKREVVQLVTELQRFCLDTQAWLDYVLIYTPRLYASDDDLKNLPVAHHLMGAVTESDAIAMQLFQMRIPVFHVRPSFKLSKSMNIVYNVPYQLPVDVVLGSYPGEPFPVICHQSPGTVMLQATQQIGCIFLDLFKDVSTATMGGSPEDEVEEPETGKASSEKTDNRYAPYPPSSSSSATGSRSSSLAPPQSSSSATPSGSSSLTALSSTTVPERSRARAGVAGSSSKGAPRVKGSRGHDKFSADVAWHLMPVAIPAWAEALSSVKRSDSYKAPHKIGYAFPEANMIAGGENNRHKYLVTWLSRRAACIWRETAHYFVSTARASSQDWRDFLSRSLSVGPTSTKLSIAQRRKRKAEAFFVQVGLTAMPSTVYWNAEALPVEQMLAPSTTTAVLWDLCEHNFRFEVLALDHVLRANDWGSEQLYMGRDEVLRQAFFDNEGEPGGSYLVPSVPSQDFGLASSQLNVRRVFVDNLRQLMTSWPQAYGKALPMGPALEDNVNFARFELAVASFYCQSFYDVFGHAASIPHSVNAA</sequence>
<name>A0A369J069_HYPMA</name>
<dbReference type="AlphaFoldDB" id="A0A369J069"/>
<comment type="caution">
    <text evidence="2">The sequence shown here is derived from an EMBL/GenBank/DDBJ whole genome shotgun (WGS) entry which is preliminary data.</text>
</comment>
<dbReference type="InParanoid" id="A0A369J069"/>
<feature type="compositionally biased region" description="Low complexity" evidence="1">
    <location>
        <begin position="401"/>
        <end position="412"/>
    </location>
</feature>
<feature type="region of interest" description="Disordered" evidence="1">
    <location>
        <begin position="325"/>
        <end position="420"/>
    </location>
</feature>
<dbReference type="EMBL" id="LUEZ02000173">
    <property type="protein sequence ID" value="RDB15391.1"/>
    <property type="molecule type" value="Genomic_DNA"/>
</dbReference>
<keyword evidence="3" id="KW-1185">Reference proteome</keyword>
<gene>
    <name evidence="2" type="ORF">Hypma_004633</name>
</gene>
<feature type="compositionally biased region" description="Low complexity" evidence="1">
    <location>
        <begin position="356"/>
        <end position="392"/>
    </location>
</feature>
<reference evidence="2" key="1">
    <citation type="submission" date="2018-04" db="EMBL/GenBank/DDBJ databases">
        <title>Whole genome sequencing of Hypsizygus marmoreus.</title>
        <authorList>
            <person name="Choi I.-G."/>
            <person name="Min B."/>
            <person name="Kim J.-G."/>
            <person name="Kim S."/>
            <person name="Oh Y.-L."/>
            <person name="Kong W.-S."/>
            <person name="Park H."/>
            <person name="Jeong J."/>
            <person name="Song E.-S."/>
        </authorList>
    </citation>
    <scope>NUCLEOTIDE SEQUENCE [LARGE SCALE GENOMIC DNA]</scope>
    <source>
        <strain evidence="2">51987-8</strain>
    </source>
</reference>
<evidence type="ECO:0000313" key="2">
    <source>
        <dbReference type="EMBL" id="RDB15391.1"/>
    </source>
</evidence>
<dbReference type="OrthoDB" id="2634326at2759"/>
<protein>
    <submittedName>
        <fullName evidence="2">Uncharacterized protein</fullName>
    </submittedName>
</protein>
<evidence type="ECO:0000256" key="1">
    <source>
        <dbReference type="SAM" id="MobiDB-lite"/>
    </source>
</evidence>
<accession>A0A369J069</accession>
<dbReference type="STRING" id="39966.A0A369J069"/>
<dbReference type="Proteomes" id="UP000076154">
    <property type="component" value="Unassembled WGS sequence"/>
</dbReference>
<proteinExistence type="predicted"/>
<organism evidence="2 3">
    <name type="scientific">Hypsizygus marmoreus</name>
    <name type="common">White beech mushroom</name>
    <name type="synonym">Agaricus marmoreus</name>
    <dbReference type="NCBI Taxonomy" id="39966"/>
    <lineage>
        <taxon>Eukaryota</taxon>
        <taxon>Fungi</taxon>
        <taxon>Dikarya</taxon>
        <taxon>Basidiomycota</taxon>
        <taxon>Agaricomycotina</taxon>
        <taxon>Agaricomycetes</taxon>
        <taxon>Agaricomycetidae</taxon>
        <taxon>Agaricales</taxon>
        <taxon>Tricholomatineae</taxon>
        <taxon>Lyophyllaceae</taxon>
        <taxon>Hypsizygus</taxon>
    </lineage>
</organism>